<feature type="region of interest" description="Disordered" evidence="1">
    <location>
        <begin position="357"/>
        <end position="435"/>
    </location>
</feature>
<feature type="compositionally biased region" description="Low complexity" evidence="1">
    <location>
        <begin position="389"/>
        <end position="422"/>
    </location>
</feature>
<dbReference type="AlphaFoldDB" id="A0A1I7U1W2"/>
<feature type="region of interest" description="Disordered" evidence="1">
    <location>
        <begin position="722"/>
        <end position="802"/>
    </location>
</feature>
<feature type="compositionally biased region" description="Polar residues" evidence="1">
    <location>
        <begin position="28"/>
        <end position="73"/>
    </location>
</feature>
<accession>A0A1I7U1W2</accession>
<feature type="compositionally biased region" description="Basic and acidic residues" evidence="1">
    <location>
        <begin position="726"/>
        <end position="741"/>
    </location>
</feature>
<sequence>MNRNNSSGPPRTSNSSALNNSMSNNNSHRNAGSGMNRQSSSTNQRERSMTNGGDSSRFHSNPSGIIRQGNNDSVVAEVPPTVAPKPMNPAARYLASRRDKNTGQGTSDSTNNALGGVVSQKDNGFKQVGNVLDSSKMNGQHQNGDDQGPNNSVNLNKSFGGFNSQQAGGAKDGDKRSSKNLNKSFGGFDANGEKVNTRYQQRLNRKLKKQQQRASNPDIAQEVIQKVPEGSVTASSTVGVSSKDVSKTAVHSNPSTKFEKSQENVNRLNKSHLGDHTVDNTQQKIHDSSTKAPIDMNKSFGGMTLQGNNGSLFTEVPVAPKPMNPAARYLASRRDTAQGTSKDLNKSVADTKIQHQAGQYGKGQGPRNPNNLNKSFGGFQGGNKKRGGSKSSKNLNKSFGGSSGGEASSKQRFNRNQKNQQQMASNQVAPQKVASEAPITSMAALTDSDSFEETVADVPVNLNWTLPPGNLHEAFEQQEELYLNQTIGTIQYLDEVHERYRPDRFKLAVLGINLPSDIENDSDTGRESPAVDSLADPIVDQTIMPWDPAKLMEMFNKPEFWKSSLEIEIPTVFIYNPEIKCVGYYMVHRCIFGTMPVLFVEHNICTFLHPETFELMNMPAAFLFNLFPEVPHQEGEVAAGLYYFVPKTEYILPDKWTLSNYPVEWLDPTLYNARIKSKYAWELVMQQFLYPNGPLALEIAKHVPRSEAEGVVAKGAAHYLQDASTAEERYPNEAPSREETRASSSTDQSFSLPLGETPMVAHTNRVPLLGMTTRQFRMADRVGNPLPTQNDSEDPPTSPTVD</sequence>
<feature type="region of interest" description="Disordered" evidence="1">
    <location>
        <begin position="1"/>
        <end position="195"/>
    </location>
</feature>
<feature type="region of interest" description="Disordered" evidence="1">
    <location>
        <begin position="230"/>
        <end position="264"/>
    </location>
</feature>
<feature type="compositionally biased region" description="Low complexity" evidence="1">
    <location>
        <begin position="13"/>
        <end position="27"/>
    </location>
</feature>
<name>A0A1I7U1W2_9PELO</name>
<evidence type="ECO:0000256" key="1">
    <source>
        <dbReference type="SAM" id="MobiDB-lite"/>
    </source>
</evidence>
<evidence type="ECO:0000313" key="2">
    <source>
        <dbReference type="Proteomes" id="UP000095282"/>
    </source>
</evidence>
<keyword evidence="2" id="KW-1185">Reference proteome</keyword>
<feature type="compositionally biased region" description="Low complexity" evidence="1">
    <location>
        <begin position="230"/>
        <end position="242"/>
    </location>
</feature>
<protein>
    <submittedName>
        <fullName evidence="3">Uncharacterized protein</fullName>
    </submittedName>
</protein>
<feature type="compositionally biased region" description="Polar residues" evidence="1">
    <location>
        <begin position="1"/>
        <end position="12"/>
    </location>
</feature>
<reference evidence="3" key="1">
    <citation type="submission" date="2016-11" db="UniProtKB">
        <authorList>
            <consortium name="WormBaseParasite"/>
        </authorList>
    </citation>
    <scope>IDENTIFICATION</scope>
</reference>
<feature type="compositionally biased region" description="Polar residues" evidence="1">
    <location>
        <begin position="102"/>
        <end position="113"/>
    </location>
</feature>
<feature type="compositionally biased region" description="Polar residues" evidence="1">
    <location>
        <begin position="132"/>
        <end position="142"/>
    </location>
</feature>
<dbReference type="Proteomes" id="UP000095282">
    <property type="component" value="Unplaced"/>
</dbReference>
<organism evidence="2 3">
    <name type="scientific">Caenorhabditis tropicalis</name>
    <dbReference type="NCBI Taxonomy" id="1561998"/>
    <lineage>
        <taxon>Eukaryota</taxon>
        <taxon>Metazoa</taxon>
        <taxon>Ecdysozoa</taxon>
        <taxon>Nematoda</taxon>
        <taxon>Chromadorea</taxon>
        <taxon>Rhabditida</taxon>
        <taxon>Rhabditina</taxon>
        <taxon>Rhabditomorpha</taxon>
        <taxon>Rhabditoidea</taxon>
        <taxon>Rhabditidae</taxon>
        <taxon>Peloderinae</taxon>
        <taxon>Caenorhabditis</taxon>
    </lineage>
</organism>
<proteinExistence type="predicted"/>
<feature type="compositionally biased region" description="Polar residues" evidence="1">
    <location>
        <begin position="742"/>
        <end position="751"/>
    </location>
</feature>
<dbReference type="WBParaSite" id="Csp11.Scaffold629.g14012.t1">
    <property type="protein sequence ID" value="Csp11.Scaffold629.g14012.t1"/>
    <property type="gene ID" value="Csp11.Scaffold629.g14012"/>
</dbReference>
<evidence type="ECO:0000313" key="3">
    <source>
        <dbReference type="WBParaSite" id="Csp11.Scaffold629.g14012.t1"/>
    </source>
</evidence>
<feature type="compositionally biased region" description="Polar residues" evidence="1">
    <location>
        <begin position="148"/>
        <end position="167"/>
    </location>
</feature>